<dbReference type="InterPro" id="IPR014025">
    <property type="entry name" value="Glutaredoxin_subgr"/>
</dbReference>
<dbReference type="InterPro" id="IPR004625">
    <property type="entry name" value="PyrdxlKinase"/>
</dbReference>
<keyword evidence="6" id="KW-0067">ATP-binding</keyword>
<evidence type="ECO:0000256" key="3">
    <source>
        <dbReference type="ARBA" id="ARBA00022679"/>
    </source>
</evidence>
<dbReference type="CDD" id="cd01173">
    <property type="entry name" value="pyridoxal_pyridoxamine_kinase"/>
    <property type="match status" value="1"/>
</dbReference>
<dbReference type="Proteomes" id="UP000603453">
    <property type="component" value="Unassembled WGS sequence"/>
</dbReference>
<feature type="transmembrane region" description="Helical" evidence="7">
    <location>
        <begin position="360"/>
        <end position="380"/>
    </location>
</feature>
<dbReference type="PROSITE" id="PS51354">
    <property type="entry name" value="GLUTAREDOXIN_2"/>
    <property type="match status" value="1"/>
</dbReference>
<dbReference type="SUPFAM" id="SSF52833">
    <property type="entry name" value="Thioredoxin-like"/>
    <property type="match status" value="1"/>
</dbReference>
<dbReference type="InterPro" id="IPR013749">
    <property type="entry name" value="PM/HMP-P_kinase-1"/>
</dbReference>
<keyword evidence="11" id="KW-1185">Reference proteome</keyword>
<dbReference type="AlphaFoldDB" id="A0A8H7RPN6"/>
<dbReference type="GO" id="GO:0005829">
    <property type="term" value="C:cytosol"/>
    <property type="evidence" value="ECO:0007669"/>
    <property type="project" value="TreeGrafter"/>
</dbReference>
<evidence type="ECO:0000256" key="4">
    <source>
        <dbReference type="ARBA" id="ARBA00022741"/>
    </source>
</evidence>
<dbReference type="SUPFAM" id="SSF53613">
    <property type="entry name" value="Ribokinase-like"/>
    <property type="match status" value="1"/>
</dbReference>
<dbReference type="PANTHER" id="PTHR10534">
    <property type="entry name" value="PYRIDOXAL KINASE"/>
    <property type="match status" value="1"/>
</dbReference>
<feature type="domain" description="Pyridoxamine kinase/Phosphomethylpyrimidine kinase" evidence="9">
    <location>
        <begin position="89"/>
        <end position="271"/>
    </location>
</feature>
<dbReference type="EC" id="2.7.1.35" evidence="2"/>
<dbReference type="Gene3D" id="3.40.1190.20">
    <property type="match status" value="1"/>
</dbReference>
<evidence type="ECO:0000259" key="9">
    <source>
        <dbReference type="Pfam" id="PF08543"/>
    </source>
</evidence>
<dbReference type="PRINTS" id="PR00160">
    <property type="entry name" value="GLUTAREDOXIN"/>
</dbReference>
<dbReference type="GO" id="GO:0005524">
    <property type="term" value="F:ATP binding"/>
    <property type="evidence" value="ECO:0007669"/>
    <property type="project" value="UniProtKB-KW"/>
</dbReference>
<dbReference type="CDD" id="cd03419">
    <property type="entry name" value="GRX_GRXh_1_2_like"/>
    <property type="match status" value="1"/>
</dbReference>
<accession>A0A8H7RPN6</accession>
<keyword evidence="7" id="KW-1133">Transmembrane helix</keyword>
<dbReference type="InterPro" id="IPR029056">
    <property type="entry name" value="Ribokinase-like"/>
</dbReference>
<organism evidence="10 11">
    <name type="scientific">Mucor saturninus</name>
    <dbReference type="NCBI Taxonomy" id="64648"/>
    <lineage>
        <taxon>Eukaryota</taxon>
        <taxon>Fungi</taxon>
        <taxon>Fungi incertae sedis</taxon>
        <taxon>Mucoromycota</taxon>
        <taxon>Mucoromycotina</taxon>
        <taxon>Mucoromycetes</taxon>
        <taxon>Mucorales</taxon>
        <taxon>Mucorineae</taxon>
        <taxon>Mucoraceae</taxon>
        <taxon>Mucor</taxon>
    </lineage>
</organism>
<dbReference type="Pfam" id="PF00462">
    <property type="entry name" value="Glutaredoxin"/>
    <property type="match status" value="1"/>
</dbReference>
<evidence type="ECO:0000256" key="7">
    <source>
        <dbReference type="SAM" id="Phobius"/>
    </source>
</evidence>
<dbReference type="Gene3D" id="3.40.30.10">
    <property type="entry name" value="Glutaredoxin"/>
    <property type="match status" value="1"/>
</dbReference>
<dbReference type="InterPro" id="IPR036249">
    <property type="entry name" value="Thioredoxin-like_sf"/>
</dbReference>
<evidence type="ECO:0000313" key="11">
    <source>
        <dbReference type="Proteomes" id="UP000603453"/>
    </source>
</evidence>
<keyword evidence="4" id="KW-0547">Nucleotide-binding</keyword>
<dbReference type="GO" id="GO:0016491">
    <property type="term" value="F:oxidoreductase activity"/>
    <property type="evidence" value="ECO:0007669"/>
    <property type="project" value="UniProtKB-ARBA"/>
</dbReference>
<dbReference type="OrthoDB" id="2104723at2759"/>
<reference evidence="10" key="1">
    <citation type="submission" date="2020-12" db="EMBL/GenBank/DDBJ databases">
        <title>Metabolic potential, ecology and presence of endohyphal bacteria is reflected in genomic diversity of Mucoromycotina.</title>
        <authorList>
            <person name="Muszewska A."/>
            <person name="Okrasinska A."/>
            <person name="Steczkiewicz K."/>
            <person name="Drgas O."/>
            <person name="Orlowska M."/>
            <person name="Perlinska-Lenart U."/>
            <person name="Aleksandrzak-Piekarczyk T."/>
            <person name="Szatraj K."/>
            <person name="Zielenkiewicz U."/>
            <person name="Pilsyk S."/>
            <person name="Malc E."/>
            <person name="Mieczkowski P."/>
            <person name="Kruszewska J.S."/>
            <person name="Biernat P."/>
            <person name="Pawlowska J."/>
        </authorList>
    </citation>
    <scope>NUCLEOTIDE SEQUENCE</scope>
    <source>
        <strain evidence="10">WA0000017839</strain>
    </source>
</reference>
<evidence type="ECO:0000256" key="5">
    <source>
        <dbReference type="ARBA" id="ARBA00022777"/>
    </source>
</evidence>
<name>A0A8H7RPN6_9FUNG</name>
<dbReference type="GO" id="GO:0008478">
    <property type="term" value="F:pyridoxal kinase activity"/>
    <property type="evidence" value="ECO:0007669"/>
    <property type="project" value="UniProtKB-EC"/>
</dbReference>
<dbReference type="Pfam" id="PF08543">
    <property type="entry name" value="Phos_pyr_kin"/>
    <property type="match status" value="1"/>
</dbReference>
<evidence type="ECO:0000256" key="2">
    <source>
        <dbReference type="ARBA" id="ARBA00012104"/>
    </source>
</evidence>
<evidence type="ECO:0000256" key="6">
    <source>
        <dbReference type="ARBA" id="ARBA00022840"/>
    </source>
</evidence>
<sequence>MDTLQDEQANYRVLSIQSHTVSGYCGNKAAVFPLQTLGFDVDILNTVQFSNHTGYPSFTGNKMTAENVQDLFEGLESNGLIDDYSHVLTGYIGNYAILEKIEAMVEKLKAKNPKLIYVCDTVMGDGGAMYVAPEIIPLYRNIMRLADVVTPNQFEAELLTETKISSLTDACLVAKKLHALGSAHVVITTLSIPLELVPLDVHLDSTCEKSLYCFTSQVMADGTIDQHIIAFPTFEGYFTGTGDLFSSLVVARLQESMDKAVDRVPCLIDAAYRVICTVNAITKKTFVYQQRLLAGNPEPAKIARIRELHLIQGKKEIEEPERIEMSTLPFSVQDDIEAKEKYASGQHQQNSSRQCNPRRLRLWTLLILISLATLGLVSYFGKSGLIASVGDDGMIVVADEQLQKGEPQSLKEEILQHIHDNQLIVFSKTYCPFSKKAKAILSTYQLKTPLQVIEVDLRDDDYQVKLALKEISARETFPNIFLNGKTLGGSDDLEELHETGKLKLLLNQHHLLV</sequence>
<keyword evidence="5" id="KW-0418">Kinase</keyword>
<dbReference type="GO" id="GO:0009443">
    <property type="term" value="P:pyridoxal 5'-phosphate salvage"/>
    <property type="evidence" value="ECO:0007669"/>
    <property type="project" value="InterPro"/>
</dbReference>
<keyword evidence="7" id="KW-0472">Membrane</keyword>
<dbReference type="NCBIfam" id="TIGR00687">
    <property type="entry name" value="pyridox_kin"/>
    <property type="match status" value="1"/>
</dbReference>
<dbReference type="EMBL" id="JAEPRD010000003">
    <property type="protein sequence ID" value="KAG2213523.1"/>
    <property type="molecule type" value="Genomic_DNA"/>
</dbReference>
<gene>
    <name evidence="10" type="ORF">INT47_009197</name>
</gene>
<evidence type="ECO:0000256" key="1">
    <source>
        <dbReference type="ARBA" id="ARBA00008805"/>
    </source>
</evidence>
<protein>
    <recommendedName>
        <fullName evidence="2">pyridoxal kinase</fullName>
        <ecNumber evidence="2">2.7.1.35</ecNumber>
    </recommendedName>
</protein>
<feature type="domain" description="Glutaredoxin" evidence="8">
    <location>
        <begin position="424"/>
        <end position="485"/>
    </location>
</feature>
<keyword evidence="3" id="KW-0808">Transferase</keyword>
<comment type="similarity">
    <text evidence="1">Belongs to the pyridoxine kinase family.</text>
</comment>
<evidence type="ECO:0000259" key="8">
    <source>
        <dbReference type="Pfam" id="PF00462"/>
    </source>
</evidence>
<proteinExistence type="inferred from homology"/>
<keyword evidence="7" id="KW-0812">Transmembrane</keyword>
<dbReference type="PANTHER" id="PTHR10534:SF2">
    <property type="entry name" value="PYRIDOXAL KINASE"/>
    <property type="match status" value="1"/>
</dbReference>
<comment type="caution">
    <text evidence="10">The sequence shown here is derived from an EMBL/GenBank/DDBJ whole genome shotgun (WGS) entry which is preliminary data.</text>
</comment>
<dbReference type="InterPro" id="IPR002109">
    <property type="entry name" value="Glutaredoxin"/>
</dbReference>
<evidence type="ECO:0000313" key="10">
    <source>
        <dbReference type="EMBL" id="KAG2213523.1"/>
    </source>
</evidence>